<gene>
    <name evidence="1" type="ORF">BLNAU_10868</name>
</gene>
<comment type="caution">
    <text evidence="1">The sequence shown here is derived from an EMBL/GenBank/DDBJ whole genome shotgun (WGS) entry which is preliminary data.</text>
</comment>
<dbReference type="Proteomes" id="UP001281761">
    <property type="component" value="Unassembled WGS sequence"/>
</dbReference>
<sequence>MGMISFHNYSISFTGITFNGQYIARIIPEFRSEHGDDIQGQIDNFLKLGIPASVDACNHRDIIFQKVVLPSTPFLNYLCRNRRSLNETLSNSLMVLLGTLLQIGPFHRPTLEYVFSSQIVLAYSSCLSSVECWNPLCTTLSDLIFSLREWKEQGAEVDLSGKQIVQALFSEGFEDRLEQMLMNSTCGLSDIYAVKDFHTISQLLGAFVKDWDLIWD</sequence>
<protein>
    <submittedName>
        <fullName evidence="1">Uncharacterized protein</fullName>
    </submittedName>
</protein>
<accession>A0ABQ9XRR3</accession>
<keyword evidence="2" id="KW-1185">Reference proteome</keyword>
<organism evidence="1 2">
    <name type="scientific">Blattamonas nauphoetae</name>
    <dbReference type="NCBI Taxonomy" id="2049346"/>
    <lineage>
        <taxon>Eukaryota</taxon>
        <taxon>Metamonada</taxon>
        <taxon>Preaxostyla</taxon>
        <taxon>Oxymonadida</taxon>
        <taxon>Blattamonas</taxon>
    </lineage>
</organism>
<reference evidence="1 2" key="1">
    <citation type="journal article" date="2022" name="bioRxiv">
        <title>Genomics of Preaxostyla Flagellates Illuminates Evolutionary Transitions and the Path Towards Mitochondrial Loss.</title>
        <authorList>
            <person name="Novak L.V.F."/>
            <person name="Treitli S.C."/>
            <person name="Pyrih J."/>
            <person name="Halakuc P."/>
            <person name="Pipaliya S.V."/>
            <person name="Vacek V."/>
            <person name="Brzon O."/>
            <person name="Soukal P."/>
            <person name="Eme L."/>
            <person name="Dacks J.B."/>
            <person name="Karnkowska A."/>
            <person name="Elias M."/>
            <person name="Hampl V."/>
        </authorList>
    </citation>
    <scope>NUCLEOTIDE SEQUENCE [LARGE SCALE GENOMIC DNA]</scope>
    <source>
        <strain evidence="1">NAU3</strain>
        <tissue evidence="1">Gut</tissue>
    </source>
</reference>
<name>A0ABQ9XRR3_9EUKA</name>
<evidence type="ECO:0000313" key="2">
    <source>
        <dbReference type="Proteomes" id="UP001281761"/>
    </source>
</evidence>
<dbReference type="EMBL" id="JARBJD010000081">
    <property type="protein sequence ID" value="KAK2954213.1"/>
    <property type="molecule type" value="Genomic_DNA"/>
</dbReference>
<evidence type="ECO:0000313" key="1">
    <source>
        <dbReference type="EMBL" id="KAK2954213.1"/>
    </source>
</evidence>
<proteinExistence type="predicted"/>